<dbReference type="AlphaFoldDB" id="A0A9N8WQU0"/>
<keyword evidence="2" id="KW-0812">Transmembrane</keyword>
<dbReference type="OrthoDB" id="2390452at2759"/>
<protein>
    <submittedName>
        <fullName evidence="3">7326_t:CDS:1</fullName>
    </submittedName>
</protein>
<accession>A0A9N8WQU0</accession>
<keyword evidence="2" id="KW-0472">Membrane</keyword>
<reference evidence="3" key="1">
    <citation type="submission" date="2021-06" db="EMBL/GenBank/DDBJ databases">
        <authorList>
            <person name="Kallberg Y."/>
            <person name="Tangrot J."/>
            <person name="Rosling A."/>
        </authorList>
    </citation>
    <scope>NUCLEOTIDE SEQUENCE</scope>
    <source>
        <strain evidence="3">UK204</strain>
    </source>
</reference>
<feature type="compositionally biased region" description="Basic and acidic residues" evidence="1">
    <location>
        <begin position="1"/>
        <end position="25"/>
    </location>
</feature>
<dbReference type="EMBL" id="CAJVPQ010000565">
    <property type="protein sequence ID" value="CAG8492817.1"/>
    <property type="molecule type" value="Genomic_DNA"/>
</dbReference>
<name>A0A9N8WQU0_9GLOM</name>
<dbReference type="Proteomes" id="UP000789570">
    <property type="component" value="Unassembled WGS sequence"/>
</dbReference>
<keyword evidence="2" id="KW-1133">Transmembrane helix</keyword>
<evidence type="ECO:0000313" key="3">
    <source>
        <dbReference type="EMBL" id="CAG8492817.1"/>
    </source>
</evidence>
<keyword evidence="4" id="KW-1185">Reference proteome</keyword>
<sequence length="342" mass="39363">MSEKQEGNKSFTKDDKHDPPERDFPKYTPTMMTYPPRTQLFPDSERRRVLISSSSSSQPYYRKQMYLPSSYVKIDIENEKIPMVDIDDYEKDLGDDKIRKFGPLIMWNINALCNFIMLLGCGILLYFYYKSSVQSGYVILAKAYIIVFFVIEMIVRIINLLQMKYYDLYFVFCNGLGILCFKKESYLAFSTEWIEVSQIIKLADTADNTCFIIPSLFLLHLITYYMISRDDPTDTTSVAVDNNLNGVIAIVVAIVIAMVVAITLILILVDIGEIAVIIFAEVWEISVIICVNFGEIVVMICANVWEIAAWIIIIRKKSFNMLPSHSKQQKQRGKIKVLLDVF</sequence>
<evidence type="ECO:0000313" key="4">
    <source>
        <dbReference type="Proteomes" id="UP000789570"/>
    </source>
</evidence>
<feature type="transmembrane region" description="Helical" evidence="2">
    <location>
        <begin position="247"/>
        <end position="267"/>
    </location>
</feature>
<evidence type="ECO:0000256" key="2">
    <source>
        <dbReference type="SAM" id="Phobius"/>
    </source>
</evidence>
<proteinExistence type="predicted"/>
<feature type="compositionally biased region" description="Low complexity" evidence="1">
    <location>
        <begin position="27"/>
        <end position="36"/>
    </location>
</feature>
<feature type="transmembrane region" description="Helical" evidence="2">
    <location>
        <begin position="209"/>
        <end position="227"/>
    </location>
</feature>
<feature type="transmembrane region" description="Helical" evidence="2">
    <location>
        <begin position="107"/>
        <end position="129"/>
    </location>
</feature>
<feature type="transmembrane region" description="Helical" evidence="2">
    <location>
        <begin position="296"/>
        <end position="314"/>
    </location>
</feature>
<comment type="caution">
    <text evidence="3">The sequence shown here is derived from an EMBL/GenBank/DDBJ whole genome shotgun (WGS) entry which is preliminary data.</text>
</comment>
<feature type="transmembrane region" description="Helical" evidence="2">
    <location>
        <begin position="135"/>
        <end position="155"/>
    </location>
</feature>
<evidence type="ECO:0000256" key="1">
    <source>
        <dbReference type="SAM" id="MobiDB-lite"/>
    </source>
</evidence>
<feature type="region of interest" description="Disordered" evidence="1">
    <location>
        <begin position="1"/>
        <end position="38"/>
    </location>
</feature>
<organism evidence="3 4">
    <name type="scientific">Funneliformis caledonium</name>
    <dbReference type="NCBI Taxonomy" id="1117310"/>
    <lineage>
        <taxon>Eukaryota</taxon>
        <taxon>Fungi</taxon>
        <taxon>Fungi incertae sedis</taxon>
        <taxon>Mucoromycota</taxon>
        <taxon>Glomeromycotina</taxon>
        <taxon>Glomeromycetes</taxon>
        <taxon>Glomerales</taxon>
        <taxon>Glomeraceae</taxon>
        <taxon>Funneliformis</taxon>
    </lineage>
</organism>
<gene>
    <name evidence="3" type="ORF">FCALED_LOCUS3304</name>
</gene>